<reference evidence="3 4" key="1">
    <citation type="submission" date="2013-08" db="EMBL/GenBank/DDBJ databases">
        <authorList>
            <person name="Durkin A.S."/>
            <person name="Haft D.R."/>
            <person name="McCorrison J."/>
            <person name="Torralba M."/>
            <person name="Gillis M."/>
            <person name="Haft D.H."/>
            <person name="Methe B."/>
            <person name="Sutton G."/>
            <person name="Nelson K.E."/>
        </authorList>
    </citation>
    <scope>NUCLEOTIDE SEQUENCE [LARGE SCALE GENOMIC DNA]</scope>
    <source>
        <strain evidence="2 4">ATCC 35536</strain>
        <strain evidence="1 3">VPI DR56BR1116</strain>
    </source>
</reference>
<dbReference type="OrthoDB" id="5417808at2"/>
<protein>
    <submittedName>
        <fullName evidence="1">Uncharacterized protein</fullName>
    </submittedName>
</protein>
<dbReference type="PATRIC" id="fig|1125725.3.peg.2421"/>
<dbReference type="AlphaFoldDB" id="U2MT96"/>
<proteinExistence type="predicted"/>
<evidence type="ECO:0000313" key="2">
    <source>
        <dbReference type="EMBL" id="ERK04885.1"/>
    </source>
</evidence>
<dbReference type="RefSeq" id="WP_021331392.1">
    <property type="nucleotide sequence ID" value="NZ_AUZJ01000064.1"/>
</dbReference>
<dbReference type="eggNOG" id="ENOG50335X4">
    <property type="taxonomic scope" value="Bacteria"/>
</dbReference>
<evidence type="ECO:0000313" key="4">
    <source>
        <dbReference type="Proteomes" id="UP000016646"/>
    </source>
</evidence>
<accession>U2MT96</accession>
<dbReference type="STRING" id="1125725.HMPREF1325_1121"/>
<dbReference type="EMBL" id="AVQI01000008">
    <property type="protein sequence ID" value="ERK04885.1"/>
    <property type="molecule type" value="Genomic_DNA"/>
</dbReference>
<evidence type="ECO:0000313" key="1">
    <source>
        <dbReference type="EMBL" id="ERF59660.1"/>
    </source>
</evidence>
<evidence type="ECO:0000313" key="3">
    <source>
        <dbReference type="Proteomes" id="UP000016412"/>
    </source>
</evidence>
<sequence length="178" mass="20280">MKQYYLVSQLPDISNAERSLAITETYYRDLCSRFLSKAEVEILNALSLVPPREPSPTGSKFLDAWYDRERSLRFALAQVRAQKMKRDAPQVPPSCTADIMQAARTAVGMDSPLSAEKFLYEYRTGVLDNLRPLDIFSVDAVYEYGIRLLLTARMKKFNKEAGTLAYRTMYDSILGETI</sequence>
<dbReference type="EMBL" id="AUZJ01000064">
    <property type="protein sequence ID" value="ERF59660.1"/>
    <property type="molecule type" value="Genomic_DNA"/>
</dbReference>
<keyword evidence="4" id="KW-1185">Reference proteome</keyword>
<dbReference type="Proteomes" id="UP000016646">
    <property type="component" value="Unassembled WGS sequence"/>
</dbReference>
<comment type="caution">
    <text evidence="1">The sequence shown here is derived from an EMBL/GenBank/DDBJ whole genome shotgun (WGS) entry which is preliminary data.</text>
</comment>
<name>U2MT96_TRESO</name>
<organism evidence="1 3">
    <name type="scientific">Treponema socranskii subsp. socranskii VPI DR56BR1116 = ATCC 35536</name>
    <dbReference type="NCBI Taxonomy" id="1125725"/>
    <lineage>
        <taxon>Bacteria</taxon>
        <taxon>Pseudomonadati</taxon>
        <taxon>Spirochaetota</taxon>
        <taxon>Spirochaetia</taxon>
        <taxon>Spirochaetales</taxon>
        <taxon>Treponemataceae</taxon>
        <taxon>Treponema</taxon>
    </lineage>
</organism>
<dbReference type="Proteomes" id="UP000016412">
    <property type="component" value="Unassembled WGS sequence"/>
</dbReference>
<gene>
    <name evidence="2" type="ORF">HMPREF0860_1259</name>
    <name evidence="1" type="ORF">HMPREF1325_1121</name>
</gene>